<comment type="caution">
    <text evidence="1">The sequence shown here is derived from an EMBL/GenBank/DDBJ whole genome shotgun (WGS) entry which is preliminary data.</text>
</comment>
<name>A0A4C1VPG8_EUMVA</name>
<proteinExistence type="predicted"/>
<sequence length="157" mass="17870">MGDGDILILIFSGSILRGQDCSAINWERCLSGPLGTAGSTTWAAWHLDFLFYGLLLLVLFKRLHLSLEIHLSHSYPRRPTTLEKLRYENKYEGTAKNQTFSNTRRPSRISYREMAGMSLRSLSLLGSKEMRVRRSRLYRICPGVSRTHNGPPPDITT</sequence>
<gene>
    <name evidence="1" type="ORF">EVAR_83947_1</name>
</gene>
<reference evidence="1 2" key="1">
    <citation type="journal article" date="2019" name="Commun. Biol.">
        <title>The bagworm genome reveals a unique fibroin gene that provides high tensile strength.</title>
        <authorList>
            <person name="Kono N."/>
            <person name="Nakamura H."/>
            <person name="Ohtoshi R."/>
            <person name="Tomita M."/>
            <person name="Numata K."/>
            <person name="Arakawa K."/>
        </authorList>
    </citation>
    <scope>NUCLEOTIDE SEQUENCE [LARGE SCALE GENOMIC DNA]</scope>
</reference>
<protein>
    <submittedName>
        <fullName evidence="1">Uncharacterized protein</fullName>
    </submittedName>
</protein>
<dbReference type="Proteomes" id="UP000299102">
    <property type="component" value="Unassembled WGS sequence"/>
</dbReference>
<evidence type="ECO:0000313" key="2">
    <source>
        <dbReference type="Proteomes" id="UP000299102"/>
    </source>
</evidence>
<accession>A0A4C1VPG8</accession>
<dbReference type="EMBL" id="BGZK01000379">
    <property type="protein sequence ID" value="GBP40257.1"/>
    <property type="molecule type" value="Genomic_DNA"/>
</dbReference>
<dbReference type="AlphaFoldDB" id="A0A4C1VPG8"/>
<organism evidence="1 2">
    <name type="scientific">Eumeta variegata</name>
    <name type="common">Bagworm moth</name>
    <name type="synonym">Eumeta japonica</name>
    <dbReference type="NCBI Taxonomy" id="151549"/>
    <lineage>
        <taxon>Eukaryota</taxon>
        <taxon>Metazoa</taxon>
        <taxon>Ecdysozoa</taxon>
        <taxon>Arthropoda</taxon>
        <taxon>Hexapoda</taxon>
        <taxon>Insecta</taxon>
        <taxon>Pterygota</taxon>
        <taxon>Neoptera</taxon>
        <taxon>Endopterygota</taxon>
        <taxon>Lepidoptera</taxon>
        <taxon>Glossata</taxon>
        <taxon>Ditrysia</taxon>
        <taxon>Tineoidea</taxon>
        <taxon>Psychidae</taxon>
        <taxon>Oiketicinae</taxon>
        <taxon>Eumeta</taxon>
    </lineage>
</organism>
<evidence type="ECO:0000313" key="1">
    <source>
        <dbReference type="EMBL" id="GBP40257.1"/>
    </source>
</evidence>
<keyword evidence="2" id="KW-1185">Reference proteome</keyword>